<dbReference type="EMBL" id="CM017872">
    <property type="protein sequence ID" value="KAG1327297.1"/>
    <property type="molecule type" value="Genomic_DNA"/>
</dbReference>
<dbReference type="Proteomes" id="UP000797356">
    <property type="component" value="Chromosome 1"/>
</dbReference>
<organism evidence="3 4">
    <name type="scientific">Cocos nucifera</name>
    <name type="common">Coconut palm</name>
    <dbReference type="NCBI Taxonomy" id="13894"/>
    <lineage>
        <taxon>Eukaryota</taxon>
        <taxon>Viridiplantae</taxon>
        <taxon>Streptophyta</taxon>
        <taxon>Embryophyta</taxon>
        <taxon>Tracheophyta</taxon>
        <taxon>Spermatophyta</taxon>
        <taxon>Magnoliopsida</taxon>
        <taxon>Liliopsida</taxon>
        <taxon>Arecaceae</taxon>
        <taxon>Arecoideae</taxon>
        <taxon>Cocoseae</taxon>
        <taxon>Attaleinae</taxon>
        <taxon>Cocos</taxon>
    </lineage>
</organism>
<dbReference type="AlphaFoldDB" id="A0A8K0MUX5"/>
<proteinExistence type="predicted"/>
<keyword evidence="2" id="KW-0472">Membrane</keyword>
<evidence type="ECO:0000313" key="4">
    <source>
        <dbReference type="Proteomes" id="UP000797356"/>
    </source>
</evidence>
<protein>
    <submittedName>
        <fullName evidence="3">Uncharacterized protein</fullName>
    </submittedName>
</protein>
<keyword evidence="2" id="KW-1133">Transmembrane helix</keyword>
<name>A0A8K0MUX5_COCNU</name>
<feature type="transmembrane region" description="Helical" evidence="2">
    <location>
        <begin position="217"/>
        <end position="235"/>
    </location>
</feature>
<dbReference type="OrthoDB" id="753811at2759"/>
<dbReference type="PANTHER" id="PTHR33698:SF6">
    <property type="entry name" value="TRANSMEMBRANE PROTEIN"/>
    <property type="match status" value="1"/>
</dbReference>
<feature type="region of interest" description="Disordered" evidence="1">
    <location>
        <begin position="44"/>
        <end position="67"/>
    </location>
</feature>
<sequence length="245" mass="27855">MSILSTTVPLQRSKILSNTHINHHLAHPKSLNSNPLKRSISIKKPDHWPVPHGTKTSSGQGGQDFGKPERVHRLHSAIKNRSIKECLDLAGEECRDYYSFLQAVDPFELSKKVLGMFHAFLVANRVQFVIKPTKDEGVDLGMKWRLEWKENHLPLGLGRSLRMSHVYEGMVTIRKAKNIIEPLLHMGALGLKLEKIFLPMIDRIVPTGILEGKRRAASMYCLLSLIFLILFLVSLKNTFVSYEEK</sequence>
<evidence type="ECO:0000256" key="1">
    <source>
        <dbReference type="SAM" id="MobiDB-lite"/>
    </source>
</evidence>
<keyword evidence="2" id="KW-0812">Transmembrane</keyword>
<reference evidence="3" key="1">
    <citation type="journal article" date="2017" name="Gigascience">
        <title>The genome draft of coconut (Cocos nucifera).</title>
        <authorList>
            <person name="Xiao Y."/>
            <person name="Xu P."/>
            <person name="Fan H."/>
            <person name="Baudouin L."/>
            <person name="Xia W."/>
            <person name="Bocs S."/>
            <person name="Xu J."/>
            <person name="Li Q."/>
            <person name="Guo A."/>
            <person name="Zhou L."/>
            <person name="Li J."/>
            <person name="Wu Y."/>
            <person name="Ma Z."/>
            <person name="Armero A."/>
            <person name="Issali A.E."/>
            <person name="Liu N."/>
            <person name="Peng M."/>
            <person name="Yang Y."/>
        </authorList>
    </citation>
    <scope>NUCLEOTIDE SEQUENCE</scope>
    <source>
        <tissue evidence="3">Spear leaf of Hainan Tall coconut</tissue>
    </source>
</reference>
<evidence type="ECO:0000256" key="2">
    <source>
        <dbReference type="SAM" id="Phobius"/>
    </source>
</evidence>
<dbReference type="PANTHER" id="PTHR33698">
    <property type="entry name" value="NUCLEAR TRANSPORT FACTOR 2 (NTF2)-LIKE PROTEIN"/>
    <property type="match status" value="1"/>
</dbReference>
<accession>A0A8K0MUX5</accession>
<reference evidence="3" key="2">
    <citation type="submission" date="2019-07" db="EMBL/GenBank/DDBJ databases">
        <authorList>
            <person name="Yang Y."/>
            <person name="Bocs S."/>
            <person name="Baudouin L."/>
        </authorList>
    </citation>
    <scope>NUCLEOTIDE SEQUENCE</scope>
    <source>
        <tissue evidence="3">Spear leaf of Hainan Tall coconut</tissue>
    </source>
</reference>
<evidence type="ECO:0000313" key="3">
    <source>
        <dbReference type="EMBL" id="KAG1327297.1"/>
    </source>
</evidence>
<comment type="caution">
    <text evidence="3">The sequence shown here is derived from an EMBL/GenBank/DDBJ whole genome shotgun (WGS) entry which is preliminary data.</text>
</comment>
<keyword evidence="4" id="KW-1185">Reference proteome</keyword>
<gene>
    <name evidence="3" type="ORF">COCNU_01G012310</name>
</gene>